<keyword evidence="4 6" id="KW-0238">DNA-binding</keyword>
<proteinExistence type="inferred from homology"/>
<dbReference type="SMART" id="SM00439">
    <property type="entry name" value="BAH"/>
    <property type="match status" value="1"/>
</dbReference>
<accession>A0A438C6I0</accession>
<dbReference type="PROSITE" id="PS51038">
    <property type="entry name" value="BAH"/>
    <property type="match status" value="1"/>
</dbReference>
<dbReference type="Pfam" id="PF17872">
    <property type="entry name" value="AAA_lid_10"/>
    <property type="match status" value="1"/>
</dbReference>
<evidence type="ECO:0000256" key="2">
    <source>
        <dbReference type="ARBA" id="ARBA00008398"/>
    </source>
</evidence>
<dbReference type="InterPro" id="IPR003959">
    <property type="entry name" value="ATPase_AAA_core"/>
</dbReference>
<evidence type="ECO:0000256" key="7">
    <source>
        <dbReference type="SAM" id="MobiDB-lite"/>
    </source>
</evidence>
<dbReference type="AlphaFoldDB" id="A0A438C6I0"/>
<dbReference type="GO" id="GO:0016887">
    <property type="term" value="F:ATP hydrolysis activity"/>
    <property type="evidence" value="ECO:0007669"/>
    <property type="project" value="InterPro"/>
</dbReference>
<dbReference type="InterPro" id="IPR050311">
    <property type="entry name" value="ORC1/CDC6"/>
</dbReference>
<dbReference type="Gene3D" id="1.10.8.60">
    <property type="match status" value="1"/>
</dbReference>
<dbReference type="GO" id="GO:0003677">
    <property type="term" value="F:DNA binding"/>
    <property type="evidence" value="ECO:0007669"/>
    <property type="project" value="UniProtKB-KW"/>
</dbReference>
<comment type="similarity">
    <text evidence="2 6">Belongs to the ORC1 family.</text>
</comment>
<evidence type="ECO:0000313" key="9">
    <source>
        <dbReference type="EMBL" id="RVW18516.1"/>
    </source>
</evidence>
<comment type="caution">
    <text evidence="9">The sequence shown here is derived from an EMBL/GenBank/DDBJ whole genome shotgun (WGS) entry which is preliminary data.</text>
</comment>
<organism evidence="9 10">
    <name type="scientific">Vitis vinifera</name>
    <name type="common">Grape</name>
    <dbReference type="NCBI Taxonomy" id="29760"/>
    <lineage>
        <taxon>Eukaryota</taxon>
        <taxon>Viridiplantae</taxon>
        <taxon>Streptophyta</taxon>
        <taxon>Embryophyta</taxon>
        <taxon>Tracheophyta</taxon>
        <taxon>Spermatophyta</taxon>
        <taxon>Magnoliopsida</taxon>
        <taxon>eudicotyledons</taxon>
        <taxon>Gunneridae</taxon>
        <taxon>Pentapetalae</taxon>
        <taxon>rosids</taxon>
        <taxon>Vitales</taxon>
        <taxon>Vitaceae</taxon>
        <taxon>Viteae</taxon>
        <taxon>Vitis</taxon>
    </lineage>
</organism>
<feature type="compositionally biased region" description="Low complexity" evidence="7">
    <location>
        <begin position="18"/>
        <end position="34"/>
    </location>
</feature>
<dbReference type="Gene3D" id="3.40.50.300">
    <property type="entry name" value="P-loop containing nucleotide triphosphate hydrolases"/>
    <property type="match status" value="1"/>
</dbReference>
<dbReference type="SUPFAM" id="SSF52540">
    <property type="entry name" value="P-loop containing nucleoside triphosphate hydrolases"/>
    <property type="match status" value="1"/>
</dbReference>
<evidence type="ECO:0000259" key="8">
    <source>
        <dbReference type="PROSITE" id="PS51038"/>
    </source>
</evidence>
<evidence type="ECO:0000256" key="6">
    <source>
        <dbReference type="RuleBase" id="RU365058"/>
    </source>
</evidence>
<comment type="subcellular location">
    <subcellularLocation>
        <location evidence="1 6">Nucleus</location>
    </subcellularLocation>
</comment>
<dbReference type="GO" id="GO:0005524">
    <property type="term" value="F:ATP binding"/>
    <property type="evidence" value="ECO:0007669"/>
    <property type="project" value="UniProtKB-KW"/>
</dbReference>
<dbReference type="InterPro" id="IPR003593">
    <property type="entry name" value="AAA+_ATPase"/>
</dbReference>
<name>A0A438C6I0_VITVI</name>
<reference evidence="9 10" key="1">
    <citation type="journal article" date="2018" name="PLoS Genet.">
        <title>Population sequencing reveals clonal diversity and ancestral inbreeding in the grapevine cultivar Chardonnay.</title>
        <authorList>
            <person name="Roach M.J."/>
            <person name="Johnson D.L."/>
            <person name="Bohlmann J."/>
            <person name="van Vuuren H.J."/>
            <person name="Jones S.J."/>
            <person name="Pretorius I.S."/>
            <person name="Schmidt S.A."/>
            <person name="Borneman A.R."/>
        </authorList>
    </citation>
    <scope>NUCLEOTIDE SEQUENCE [LARGE SCALE GENOMIC DNA]</scope>
    <source>
        <strain evidence="10">cv. Chardonnay</strain>
        <tissue evidence="9">Leaf</tissue>
    </source>
</reference>
<dbReference type="PANTHER" id="PTHR10763:SF23">
    <property type="entry name" value="ORIGIN RECOGNITION COMPLEX SUBUNIT 1"/>
    <property type="match status" value="1"/>
</dbReference>
<keyword evidence="6" id="KW-0547">Nucleotide-binding</keyword>
<dbReference type="InterPro" id="IPR041083">
    <property type="entry name" value="AAA_lid_10"/>
</dbReference>
<gene>
    <name evidence="9" type="primary">ORC1A_1</name>
    <name evidence="9" type="ORF">CK203_102876</name>
</gene>
<dbReference type="SMART" id="SM00382">
    <property type="entry name" value="AAA"/>
    <property type="match status" value="1"/>
</dbReference>
<dbReference type="InterPro" id="IPR043151">
    <property type="entry name" value="BAH_sf"/>
</dbReference>
<dbReference type="InterPro" id="IPR001025">
    <property type="entry name" value="BAH_dom"/>
</dbReference>
<dbReference type="GO" id="GO:0003682">
    <property type="term" value="F:chromatin binding"/>
    <property type="evidence" value="ECO:0007669"/>
    <property type="project" value="InterPro"/>
</dbReference>
<dbReference type="Pfam" id="PF00004">
    <property type="entry name" value="AAA"/>
    <property type="match status" value="1"/>
</dbReference>
<sequence length="813" mass="92196">MTETTQKSFHSPRKAHKPSPSTPIIPQTPQTLTPRRSSRQVSSPDPSDLRRKLPVTPDVSEARKRKRPDEGNVVTRARVSRNASLRPKKRVYYKKVVYDGGEFAVGDDVYVKRRENASSDDKNCKWRSVRRFQKGIGYASFARPGNWYMEISGWYLLVSGRWYVIPEETAAGRQPHNLRTELYRTNDFADIEMESIIRLCNGMSPKEFTKANNEGDDIFLCEYEYDMHWHSFKRLAEIHNGEEIGDYGKDSGSDTEEDMEYEEENVNNLPSGPSPAHAVAANSWKGRIFGLNKIGTKKILNLKEQKQHFCWQLCPSLYLAGLSMEMEEITAFIKVAICNDRCLGPCLYIHGVPGTGKTMSVLSVMRNLRSEVDAGSIKPYCFVDINGLKLASTFTGVGWEKALHLLNERFADESKIAKEEIRPCILLIDELDLLVTRNQFCTTFLIGLLNHIPIDRGRQAIEFASRKVTAISGDACRALEICRRAAELADYHIKKLASPPDSSSEDGTLPLFLASQTGLHFVEKYYPLVPKATVSSLDGSIFLCFPGKALVGMAEVEAAIQAMFQAPHIQVMKSSTKLSKIFLVAMVYELYQTGMVETTFEKVNFSIFPKKKLLQSCLLISVSDCFMPLYRQWRKVPWMRHTLESWVSHVKVLSYCLFVSLVNAESFYVKQELRIGCRSCSSIFQVILFKIAMSTSTLDAWFCCLHCKTRFAPFNGLIKELASHRSREKCWFLFRDNAGLMNVNFEGRKAIDQAPTSVKSIEVRDGGHTTQTDMANMYCSKCSAHVGWKIVKESNNHPIVHQGQYIVQNHLKL</sequence>
<evidence type="ECO:0000256" key="5">
    <source>
        <dbReference type="ARBA" id="ARBA00023242"/>
    </source>
</evidence>
<dbReference type="Gene3D" id="2.30.30.490">
    <property type="match status" value="1"/>
</dbReference>
<dbReference type="InterPro" id="IPR027417">
    <property type="entry name" value="P-loop_NTPase"/>
</dbReference>
<dbReference type="GO" id="GO:0005634">
    <property type="term" value="C:nucleus"/>
    <property type="evidence" value="ECO:0007669"/>
    <property type="project" value="UniProtKB-SubCell"/>
</dbReference>
<comment type="subunit">
    <text evidence="6">Component of the origin recognition complex (ORC) composed of at least ORC1, ORC2, ORC3, ORC4, ORC5 and ORC6. ORC is regulated in a cell-cycle and development dependent manner. It is sequentially assembled at the exit from anaphase of mitosis and disassembled as cells enter S phase. Binds unmodified and methylated histone H3.</text>
</comment>
<keyword evidence="6" id="KW-0067">ATP-binding</keyword>
<dbReference type="Proteomes" id="UP000288805">
    <property type="component" value="Unassembled WGS sequence"/>
</dbReference>
<dbReference type="PANTHER" id="PTHR10763">
    <property type="entry name" value="CELL DIVISION CONTROL PROTEIN 6-RELATED"/>
    <property type="match status" value="1"/>
</dbReference>
<feature type="domain" description="BAH" evidence="8">
    <location>
        <begin position="101"/>
        <end position="236"/>
    </location>
</feature>
<keyword evidence="5 6" id="KW-0539">Nucleus</keyword>
<dbReference type="Pfam" id="PF01426">
    <property type="entry name" value="BAH"/>
    <property type="match status" value="1"/>
</dbReference>
<protein>
    <recommendedName>
        <fullName evidence="6">Origin recognition complex subunit 1</fullName>
    </recommendedName>
</protein>
<keyword evidence="3 6" id="KW-0235">DNA replication</keyword>
<evidence type="ECO:0000256" key="4">
    <source>
        <dbReference type="ARBA" id="ARBA00023125"/>
    </source>
</evidence>
<comment type="function">
    <text evidence="6">Component of the origin recognition complex (ORC) that binds origins of replication. DNA-binding is ATP-dependent, however specific DNA sequences that define origins of replication have not been identified so far. ORC is required to assemble the pre-replication complex necessary to initiate DNA replication.</text>
</comment>
<evidence type="ECO:0000256" key="3">
    <source>
        <dbReference type="ARBA" id="ARBA00022705"/>
    </source>
</evidence>
<evidence type="ECO:0000313" key="10">
    <source>
        <dbReference type="Proteomes" id="UP000288805"/>
    </source>
</evidence>
<dbReference type="EMBL" id="QGNW01002522">
    <property type="protein sequence ID" value="RVW18516.1"/>
    <property type="molecule type" value="Genomic_DNA"/>
</dbReference>
<feature type="region of interest" description="Disordered" evidence="7">
    <location>
        <begin position="1"/>
        <end position="72"/>
    </location>
</feature>
<dbReference type="GO" id="GO:0006260">
    <property type="term" value="P:DNA replication"/>
    <property type="evidence" value="ECO:0007669"/>
    <property type="project" value="UniProtKB-KW"/>
</dbReference>
<evidence type="ECO:0000256" key="1">
    <source>
        <dbReference type="ARBA" id="ARBA00004123"/>
    </source>
</evidence>